<dbReference type="InterPro" id="IPR058955">
    <property type="entry name" value="GAPS4b_N"/>
</dbReference>
<dbReference type="AlphaFoldDB" id="A0A437KR82"/>
<protein>
    <recommendedName>
        <fullName evidence="1">GAPS4b N-terminal domain-containing protein</fullName>
    </recommendedName>
</protein>
<dbReference type="OrthoDB" id="2680312at2"/>
<reference evidence="2 3" key="1">
    <citation type="submission" date="2019-01" db="EMBL/GenBank/DDBJ databases">
        <authorList>
            <person name="Chen W.-M."/>
        </authorList>
    </citation>
    <scope>NUCLEOTIDE SEQUENCE [LARGE SCALE GENOMIC DNA]</scope>
    <source>
        <strain evidence="2 3">BBQ-12</strain>
    </source>
</reference>
<feature type="domain" description="GAPS4b N-terminal" evidence="1">
    <location>
        <begin position="10"/>
        <end position="71"/>
    </location>
</feature>
<comment type="caution">
    <text evidence="2">The sequence shown here is derived from an EMBL/GenBank/DDBJ whole genome shotgun (WGS) entry which is preliminary data.</text>
</comment>
<proteinExistence type="predicted"/>
<dbReference type="EMBL" id="SACJ01000008">
    <property type="protein sequence ID" value="RVT74442.1"/>
    <property type="molecule type" value="Genomic_DNA"/>
</dbReference>
<name>A0A437KR82_9FLAO</name>
<evidence type="ECO:0000313" key="3">
    <source>
        <dbReference type="Proteomes" id="UP000285211"/>
    </source>
</evidence>
<dbReference type="RefSeq" id="WP_128196233.1">
    <property type="nucleotide sequence ID" value="NZ_SACJ01000008.1"/>
</dbReference>
<evidence type="ECO:0000313" key="2">
    <source>
        <dbReference type="EMBL" id="RVT74442.1"/>
    </source>
</evidence>
<accession>A0A437KR82</accession>
<keyword evidence="3" id="KW-1185">Reference proteome</keyword>
<evidence type="ECO:0000259" key="1">
    <source>
        <dbReference type="Pfam" id="PF26110"/>
    </source>
</evidence>
<dbReference type="Pfam" id="PF26110">
    <property type="entry name" value="GAPS4b_N"/>
    <property type="match status" value="1"/>
</dbReference>
<dbReference type="Proteomes" id="UP000285211">
    <property type="component" value="Unassembled WGS sequence"/>
</dbReference>
<gene>
    <name evidence="2" type="ORF">EOD40_13100</name>
</gene>
<organism evidence="2 3">
    <name type="scientific">Flavobacterium sufflavum</name>
    <dbReference type="NCBI Taxonomy" id="1921138"/>
    <lineage>
        <taxon>Bacteria</taxon>
        <taxon>Pseudomonadati</taxon>
        <taxon>Bacteroidota</taxon>
        <taxon>Flavobacteriia</taxon>
        <taxon>Flavobacteriales</taxon>
        <taxon>Flavobacteriaceae</taxon>
        <taxon>Flavobacterium</taxon>
    </lineage>
</organism>
<sequence length="366" mass="42526">MNNILPNGTELRDLLSNSFLTTTHINRLLKSKGIITQNSDKNASFPIYMSLLLSPDEFNYLNEQNTEKEEKEKVKSVIIPIDGDIDLADLCLDLKIKEILLEKLTYSPNYEVYGTPNMTITNNEINLDVTIKTTSNVKGWSSRESYHKASLNLKKVDDRLIGTKTFTSKDSEKVIDFAIEDYEEKLKEKNYFKRGKEISRILFGNFNNVNRFNFFYSFAQDFKNTMLFEEITDIDILPDSSVSKVLPEKLKEFLNNVNNLSLKGKKLQDHIFITQKENHEFVQLKAIKFKYRFDKLGCDGTCVIEFEFPDKKNMNISEFQLNISNLSIDKHDKEKVTTPTITKKINAILNSHKLKNYEIYQNEKVE</sequence>